<dbReference type="PANTHER" id="PTHR43280:SF2">
    <property type="entry name" value="HTH-TYPE TRANSCRIPTIONAL REGULATOR EXSA"/>
    <property type="match status" value="1"/>
</dbReference>
<name>A0A084ZKS5_9ENTR</name>
<evidence type="ECO:0000313" key="5">
    <source>
        <dbReference type="EMBL" id="KFB98069.1"/>
    </source>
</evidence>
<accession>A0A084ZKS5</accession>
<dbReference type="PROSITE" id="PS01124">
    <property type="entry name" value="HTH_ARAC_FAMILY_2"/>
    <property type="match status" value="1"/>
</dbReference>
<keyword evidence="6" id="KW-1185">Reference proteome</keyword>
<comment type="caution">
    <text evidence="5">The sequence shown here is derived from an EMBL/GenBank/DDBJ whole genome shotgun (WGS) entry which is preliminary data.</text>
</comment>
<dbReference type="Pfam" id="PF00165">
    <property type="entry name" value="HTH_AraC"/>
    <property type="match status" value="1"/>
</dbReference>
<dbReference type="RefSeq" id="WP_245609639.1">
    <property type="nucleotide sequence ID" value="NZ_JMTB01000128.1"/>
</dbReference>
<keyword evidence="1" id="KW-0805">Transcription regulation</keyword>
<sequence length="255" mass="29664">MPTFKNVDYFFEKLETQTGLDFILRAREGVPENGMYIKPHVHLEHEIMWFYKARGSYSIGREKFHIQNNTLIYVSPLTLHDMELEFTGDHERFILQYDHTVLNSLQYPVPTMEPHIGIVAYLAGKDADRLHFLFRWFAEVYESGHAGDDIKPLMILLLNTVLQHAAVSDNVSAETDRQSIFGLIINFIIEMEKRTSFNISLNDAADFVGLSPTHFSRVFKKVMQVSFKEYLLRKKNLAVNSPASQYRSQHHRHCL</sequence>
<dbReference type="InterPro" id="IPR009057">
    <property type="entry name" value="Homeodomain-like_sf"/>
</dbReference>
<evidence type="ECO:0000256" key="3">
    <source>
        <dbReference type="ARBA" id="ARBA00023163"/>
    </source>
</evidence>
<dbReference type="InterPro" id="IPR018060">
    <property type="entry name" value="HTH_AraC"/>
</dbReference>
<evidence type="ECO:0000313" key="6">
    <source>
        <dbReference type="Proteomes" id="UP000028630"/>
    </source>
</evidence>
<dbReference type="GO" id="GO:0043565">
    <property type="term" value="F:sequence-specific DNA binding"/>
    <property type="evidence" value="ECO:0007669"/>
    <property type="project" value="InterPro"/>
</dbReference>
<dbReference type="SUPFAM" id="SSF51215">
    <property type="entry name" value="Regulatory protein AraC"/>
    <property type="match status" value="1"/>
</dbReference>
<dbReference type="InterPro" id="IPR037923">
    <property type="entry name" value="HTH-like"/>
</dbReference>
<keyword evidence="3" id="KW-0804">Transcription</keyword>
<gene>
    <name evidence="5" type="ORF">GTGU_04597</name>
</gene>
<dbReference type="Gene3D" id="1.10.10.60">
    <property type="entry name" value="Homeodomain-like"/>
    <property type="match status" value="1"/>
</dbReference>
<evidence type="ECO:0000259" key="4">
    <source>
        <dbReference type="PROSITE" id="PS01124"/>
    </source>
</evidence>
<dbReference type="GO" id="GO:0003700">
    <property type="term" value="F:DNA-binding transcription factor activity"/>
    <property type="evidence" value="ECO:0007669"/>
    <property type="project" value="InterPro"/>
</dbReference>
<dbReference type="EMBL" id="JMTB01000128">
    <property type="protein sequence ID" value="KFB98069.1"/>
    <property type="molecule type" value="Genomic_DNA"/>
</dbReference>
<proteinExistence type="predicted"/>
<evidence type="ECO:0000256" key="1">
    <source>
        <dbReference type="ARBA" id="ARBA00023015"/>
    </source>
</evidence>
<dbReference type="InterPro" id="IPR003313">
    <property type="entry name" value="AraC-bd"/>
</dbReference>
<dbReference type="Pfam" id="PF02311">
    <property type="entry name" value="AraC_binding"/>
    <property type="match status" value="1"/>
</dbReference>
<dbReference type="Proteomes" id="UP000028630">
    <property type="component" value="Unassembled WGS sequence"/>
</dbReference>
<dbReference type="AlphaFoldDB" id="A0A084ZKS5"/>
<keyword evidence="2" id="KW-0238">DNA-binding</keyword>
<evidence type="ECO:0000256" key="2">
    <source>
        <dbReference type="ARBA" id="ARBA00023125"/>
    </source>
</evidence>
<organism evidence="5 6">
    <name type="scientific">Trabulsiella guamensis ATCC 49490</name>
    <dbReference type="NCBI Taxonomy" id="1005994"/>
    <lineage>
        <taxon>Bacteria</taxon>
        <taxon>Pseudomonadati</taxon>
        <taxon>Pseudomonadota</taxon>
        <taxon>Gammaproteobacteria</taxon>
        <taxon>Enterobacterales</taxon>
        <taxon>Enterobacteriaceae</taxon>
        <taxon>Trabulsiella</taxon>
    </lineage>
</organism>
<protein>
    <recommendedName>
        <fullName evidence="4">HTH araC/xylS-type domain-containing protein</fullName>
    </recommendedName>
</protein>
<feature type="domain" description="HTH araC/xylS-type" evidence="4">
    <location>
        <begin position="182"/>
        <end position="235"/>
    </location>
</feature>
<dbReference type="PANTHER" id="PTHR43280">
    <property type="entry name" value="ARAC-FAMILY TRANSCRIPTIONAL REGULATOR"/>
    <property type="match status" value="1"/>
</dbReference>
<dbReference type="SUPFAM" id="SSF46689">
    <property type="entry name" value="Homeodomain-like"/>
    <property type="match status" value="1"/>
</dbReference>
<dbReference type="eggNOG" id="COG2207">
    <property type="taxonomic scope" value="Bacteria"/>
</dbReference>
<reference evidence="6" key="1">
    <citation type="submission" date="2014-05" db="EMBL/GenBank/DDBJ databases">
        <title>ATOL: Assembling a taxonomically balanced genome-scale reconstruction of the evolutionary history of the Enterobacteriaceae.</title>
        <authorList>
            <person name="Plunkett G. III"/>
            <person name="Neeno-Eckwall E.C."/>
            <person name="Glasner J.D."/>
            <person name="Perna N.T."/>
        </authorList>
    </citation>
    <scope>NUCLEOTIDE SEQUENCE [LARGE SCALE GENOMIC DNA]</scope>
    <source>
        <strain evidence="6">ATCC 49490</strain>
    </source>
</reference>